<feature type="short sequence motif" description="'KMSKS' region" evidence="10">
    <location>
        <begin position="240"/>
        <end position="244"/>
    </location>
</feature>
<evidence type="ECO:0000256" key="4">
    <source>
        <dbReference type="ARBA" id="ARBA00022490"/>
    </source>
</evidence>
<feature type="domain" description="Aminoacyl-tRNA synthetase class I anticodon-binding" evidence="12">
    <location>
        <begin position="330"/>
        <end position="465"/>
    </location>
</feature>
<dbReference type="RefSeq" id="WP_094035332.1">
    <property type="nucleotide sequence ID" value="NZ_CP022540.1"/>
</dbReference>
<dbReference type="PRINTS" id="PR00987">
    <property type="entry name" value="TRNASYNTHGLU"/>
</dbReference>
<dbReference type="InterPro" id="IPR004527">
    <property type="entry name" value="Glu-tRNA-ligase_bac/mito"/>
</dbReference>
<dbReference type="GO" id="GO:0004818">
    <property type="term" value="F:glutamate-tRNA ligase activity"/>
    <property type="evidence" value="ECO:0007669"/>
    <property type="project" value="UniProtKB-UniRule"/>
</dbReference>
<organism evidence="13 14">
    <name type="scientific">Antarctobacter heliothermus</name>
    <dbReference type="NCBI Taxonomy" id="74033"/>
    <lineage>
        <taxon>Bacteria</taxon>
        <taxon>Pseudomonadati</taxon>
        <taxon>Pseudomonadota</taxon>
        <taxon>Alphaproteobacteria</taxon>
        <taxon>Rhodobacterales</taxon>
        <taxon>Roseobacteraceae</taxon>
        <taxon>Antarctobacter</taxon>
    </lineage>
</organism>
<evidence type="ECO:0000256" key="7">
    <source>
        <dbReference type="ARBA" id="ARBA00022840"/>
    </source>
</evidence>
<evidence type="ECO:0000256" key="6">
    <source>
        <dbReference type="ARBA" id="ARBA00022741"/>
    </source>
</evidence>
<dbReference type="InterPro" id="IPR020058">
    <property type="entry name" value="Glu/Gln-tRNA-synth_Ib_cat-dom"/>
</dbReference>
<dbReference type="Gene3D" id="1.10.10.350">
    <property type="match status" value="1"/>
</dbReference>
<comment type="caution">
    <text evidence="10">Lacks conserved residue(s) required for the propagation of feature annotation.</text>
</comment>
<dbReference type="AlphaFoldDB" id="A0A222E5B9"/>
<evidence type="ECO:0000313" key="14">
    <source>
        <dbReference type="Proteomes" id="UP000203589"/>
    </source>
</evidence>
<dbReference type="InterPro" id="IPR049940">
    <property type="entry name" value="GluQ/Sye"/>
</dbReference>
<evidence type="ECO:0000259" key="12">
    <source>
        <dbReference type="Pfam" id="PF19269"/>
    </source>
</evidence>
<reference evidence="13 14" key="1">
    <citation type="submission" date="2017-07" db="EMBL/GenBank/DDBJ databases">
        <title>Genome Sequence of Antarctobacter heliothermus Strain SMS3 Isolated from a culture of the Diatom Skeletonema marinoi.</title>
        <authorList>
            <person name="Topel M."/>
            <person name="Pinder M.I.M."/>
            <person name="Johansson O.N."/>
            <person name="Kourtchenko O."/>
            <person name="Godhe A."/>
            <person name="Clarke A.K."/>
        </authorList>
    </citation>
    <scope>NUCLEOTIDE SEQUENCE [LARGE SCALE GENOMIC DNA]</scope>
    <source>
        <strain evidence="13 14">SMS3</strain>
    </source>
</reference>
<keyword evidence="8 10" id="KW-0648">Protein biosynthesis</keyword>
<dbReference type="InterPro" id="IPR001412">
    <property type="entry name" value="aa-tRNA-synth_I_CS"/>
</dbReference>
<dbReference type="FunFam" id="3.40.50.620:FF:000007">
    <property type="entry name" value="Glutamate--tRNA ligase"/>
    <property type="match status" value="1"/>
</dbReference>
<dbReference type="InterPro" id="IPR000924">
    <property type="entry name" value="Glu/Gln-tRNA-synth"/>
</dbReference>
<evidence type="ECO:0000256" key="9">
    <source>
        <dbReference type="ARBA" id="ARBA00023146"/>
    </source>
</evidence>
<feature type="domain" description="Glutamyl/glutaminyl-tRNA synthetase class Ib catalytic" evidence="11">
    <location>
        <begin position="5"/>
        <end position="307"/>
    </location>
</feature>
<comment type="function">
    <text evidence="10">Catalyzes the attachment of glutamate to tRNA(Glu) in a two-step reaction: glutamate is first activated by ATP to form Glu-AMP and then transferred to the acceptor end of tRNA(Glu).</text>
</comment>
<dbReference type="Gene3D" id="3.40.50.620">
    <property type="entry name" value="HUPs"/>
    <property type="match status" value="1"/>
</dbReference>
<dbReference type="EC" id="6.1.1.17" evidence="10"/>
<proteinExistence type="inferred from homology"/>
<dbReference type="PANTHER" id="PTHR43311:SF2">
    <property type="entry name" value="GLUTAMATE--TRNA LIGASE, MITOCHONDRIAL-RELATED"/>
    <property type="match status" value="1"/>
</dbReference>
<dbReference type="EMBL" id="CP022540">
    <property type="protein sequence ID" value="ASP21414.1"/>
    <property type="molecule type" value="Genomic_DNA"/>
</dbReference>
<sequence length="471" mass="51972">MSDAQVVTRFAPSPTGFLHIGGARTALFNWLYARGRGGKFLLRIEDTDRARSTPEATEAILRGLDWLGLDHDGEVISQFERADRHAEVAHELLAKGAAYKCFSTQEEIESFREGARAEGRSTLFVSPWRDADAATHPDAPYVVRLKTPTEGQTVIEDEVQGTVTIRNDQLDDMVLLRSDGTPVYMLAVVVDDHDMGVTHVIRGDDHLNNAARQMGIYQAMGWPLPVYAHIPLIHGPDGKKLSKRHGALGADEYQKMGYPAAGMRNYLARLGWSHGDDEFFTDAQAKDWFNLDGIGKAPARFDLKKLENLCGQHIAVADDAALLHEIEAYLEATGADKLPIEKHDGLERAMYCLKERAKTFPELIDKAHFILTETPIVPNEKAAKNLDPVSRGILAALTPQLQDASWTKDELEAVLNRFAEDQGTKFGKLAGPLRAALAGRAVTPSVFDMMLVLGRDESLARLDRAAVEKEG</sequence>
<dbReference type="InterPro" id="IPR008925">
    <property type="entry name" value="aa_tRNA-synth_I_cd-bd_sf"/>
</dbReference>
<name>A0A222E5B9_9RHOB</name>
<keyword evidence="14" id="KW-1185">Reference proteome</keyword>
<evidence type="ECO:0000313" key="13">
    <source>
        <dbReference type="EMBL" id="ASP21414.1"/>
    </source>
</evidence>
<keyword evidence="6 10" id="KW-0547">Nucleotide-binding</keyword>
<comment type="subcellular location">
    <subcellularLocation>
        <location evidence="1 10">Cytoplasm</location>
    </subcellularLocation>
</comment>
<accession>A0A222E5B9</accession>
<dbReference type="SUPFAM" id="SSF52374">
    <property type="entry name" value="Nucleotidylyl transferase"/>
    <property type="match status" value="1"/>
</dbReference>
<dbReference type="Proteomes" id="UP000203589">
    <property type="component" value="Chromosome"/>
</dbReference>
<dbReference type="PANTHER" id="PTHR43311">
    <property type="entry name" value="GLUTAMATE--TRNA LIGASE"/>
    <property type="match status" value="1"/>
</dbReference>
<gene>
    <name evidence="10" type="primary">gltX</name>
    <name evidence="13" type="ORF">ANTHELSMS3_02759</name>
</gene>
<keyword evidence="9 10" id="KW-0030">Aminoacyl-tRNA synthetase</keyword>
<dbReference type="NCBIfam" id="TIGR00464">
    <property type="entry name" value="gltX_bact"/>
    <property type="match status" value="1"/>
</dbReference>
<evidence type="ECO:0000256" key="8">
    <source>
        <dbReference type="ARBA" id="ARBA00022917"/>
    </source>
</evidence>
<dbReference type="CDD" id="cd00808">
    <property type="entry name" value="GluRS_core"/>
    <property type="match status" value="1"/>
</dbReference>
<dbReference type="SUPFAM" id="SSF48163">
    <property type="entry name" value="An anticodon-binding domain of class I aminoacyl-tRNA synthetases"/>
    <property type="match status" value="1"/>
</dbReference>
<dbReference type="PROSITE" id="PS00178">
    <property type="entry name" value="AA_TRNA_LIGASE_I"/>
    <property type="match status" value="1"/>
</dbReference>
<evidence type="ECO:0000256" key="2">
    <source>
        <dbReference type="ARBA" id="ARBA00007894"/>
    </source>
</evidence>
<dbReference type="GO" id="GO:0006424">
    <property type="term" value="P:glutamyl-tRNA aminoacylation"/>
    <property type="evidence" value="ECO:0007669"/>
    <property type="project" value="UniProtKB-UniRule"/>
</dbReference>
<dbReference type="GO" id="GO:0005524">
    <property type="term" value="F:ATP binding"/>
    <property type="evidence" value="ECO:0007669"/>
    <property type="project" value="UniProtKB-UniRule"/>
</dbReference>
<comment type="catalytic activity">
    <reaction evidence="10">
        <text>tRNA(Glu) + L-glutamate + ATP = L-glutamyl-tRNA(Glu) + AMP + diphosphate</text>
        <dbReference type="Rhea" id="RHEA:23540"/>
        <dbReference type="Rhea" id="RHEA-COMP:9663"/>
        <dbReference type="Rhea" id="RHEA-COMP:9680"/>
        <dbReference type="ChEBI" id="CHEBI:29985"/>
        <dbReference type="ChEBI" id="CHEBI:30616"/>
        <dbReference type="ChEBI" id="CHEBI:33019"/>
        <dbReference type="ChEBI" id="CHEBI:78442"/>
        <dbReference type="ChEBI" id="CHEBI:78520"/>
        <dbReference type="ChEBI" id="CHEBI:456215"/>
        <dbReference type="EC" id="6.1.1.17"/>
    </reaction>
</comment>
<feature type="short sequence motif" description="'HIGH' region" evidence="10">
    <location>
        <begin position="12"/>
        <end position="22"/>
    </location>
</feature>
<dbReference type="InterPro" id="IPR014729">
    <property type="entry name" value="Rossmann-like_a/b/a_fold"/>
</dbReference>
<keyword evidence="5 10" id="KW-0436">Ligase</keyword>
<evidence type="ECO:0000259" key="11">
    <source>
        <dbReference type="Pfam" id="PF00749"/>
    </source>
</evidence>
<dbReference type="OrthoDB" id="9807503at2"/>
<evidence type="ECO:0000256" key="10">
    <source>
        <dbReference type="HAMAP-Rule" id="MF_00022"/>
    </source>
</evidence>
<evidence type="ECO:0000256" key="3">
    <source>
        <dbReference type="ARBA" id="ARBA00011245"/>
    </source>
</evidence>
<dbReference type="GO" id="GO:0005829">
    <property type="term" value="C:cytosol"/>
    <property type="evidence" value="ECO:0007669"/>
    <property type="project" value="TreeGrafter"/>
</dbReference>
<dbReference type="GO" id="GO:0000049">
    <property type="term" value="F:tRNA binding"/>
    <property type="evidence" value="ECO:0007669"/>
    <property type="project" value="InterPro"/>
</dbReference>
<dbReference type="Pfam" id="PF00749">
    <property type="entry name" value="tRNA-synt_1c"/>
    <property type="match status" value="1"/>
</dbReference>
<dbReference type="InterPro" id="IPR045462">
    <property type="entry name" value="aa-tRNA-synth_I_cd-bd"/>
</dbReference>
<evidence type="ECO:0000256" key="1">
    <source>
        <dbReference type="ARBA" id="ARBA00004496"/>
    </source>
</evidence>
<dbReference type="InterPro" id="IPR020751">
    <property type="entry name" value="aa-tRNA-synth_I_codon-bd_sub2"/>
</dbReference>
<evidence type="ECO:0000256" key="5">
    <source>
        <dbReference type="ARBA" id="ARBA00022598"/>
    </source>
</evidence>
<dbReference type="Pfam" id="PF19269">
    <property type="entry name" value="Anticodon_2"/>
    <property type="match status" value="1"/>
</dbReference>
<keyword evidence="7 10" id="KW-0067">ATP-binding</keyword>
<comment type="similarity">
    <text evidence="2 10">Belongs to the class-I aminoacyl-tRNA synthetase family. Glutamate--tRNA ligase type 1 subfamily.</text>
</comment>
<dbReference type="KEGG" id="aht:ANTHELSMS3_02759"/>
<comment type="subunit">
    <text evidence="3 10">Monomer.</text>
</comment>
<feature type="binding site" evidence="10">
    <location>
        <position position="243"/>
    </location>
    <ligand>
        <name>ATP</name>
        <dbReference type="ChEBI" id="CHEBI:30616"/>
    </ligand>
</feature>
<dbReference type="HAMAP" id="MF_00022">
    <property type="entry name" value="Glu_tRNA_synth_type1"/>
    <property type="match status" value="1"/>
</dbReference>
<protein>
    <recommendedName>
        <fullName evidence="10">Glutamate--tRNA ligase</fullName>
        <ecNumber evidence="10">6.1.1.17</ecNumber>
    </recommendedName>
    <alternativeName>
        <fullName evidence="10">Glutamyl-tRNA synthetase</fullName>
        <shortName evidence="10">GluRS</shortName>
    </alternativeName>
</protein>
<dbReference type="InterPro" id="IPR033910">
    <property type="entry name" value="GluRS_core"/>
</dbReference>
<dbReference type="GO" id="GO:0008270">
    <property type="term" value="F:zinc ion binding"/>
    <property type="evidence" value="ECO:0007669"/>
    <property type="project" value="InterPro"/>
</dbReference>
<keyword evidence="4 10" id="KW-0963">Cytoplasm</keyword>